<evidence type="ECO:0000259" key="4">
    <source>
        <dbReference type="Pfam" id="PF00561"/>
    </source>
</evidence>
<evidence type="ECO:0000256" key="3">
    <source>
        <dbReference type="SAM" id="MobiDB-lite"/>
    </source>
</evidence>
<dbReference type="PDB" id="6YNY">
    <property type="method" value="EM"/>
    <property type="resolution" value="2.70 A"/>
    <property type="chains" value="t=1-460"/>
</dbReference>
<dbReference type="SUPFAM" id="SSF53474">
    <property type="entry name" value="alpha/beta-Hydrolases"/>
    <property type="match status" value="1"/>
</dbReference>
<dbReference type="EMDB" id="EMD-10861"/>
<reference evidence="6" key="1">
    <citation type="journal article" date="2006" name="PLoS Biol.">
        <title>Macronuclear genome sequence of the ciliate Tetrahymena thermophila, a model eukaryote.</title>
        <authorList>
            <person name="Eisen J.A."/>
            <person name="Coyne R.S."/>
            <person name="Wu M."/>
            <person name="Wu D."/>
            <person name="Thiagarajan M."/>
            <person name="Wortman J.R."/>
            <person name="Badger J.H."/>
            <person name="Ren Q."/>
            <person name="Amedeo P."/>
            <person name="Jones K.M."/>
            <person name="Tallon L.J."/>
            <person name="Delcher A.L."/>
            <person name="Salzberg S.L."/>
            <person name="Silva J.C."/>
            <person name="Haas B.J."/>
            <person name="Majoros W.H."/>
            <person name="Farzad M."/>
            <person name="Carlton J.M."/>
            <person name="Smith R.K. Jr."/>
            <person name="Garg J."/>
            <person name="Pearlman R.E."/>
            <person name="Karrer K.M."/>
            <person name="Sun L."/>
            <person name="Manning G."/>
            <person name="Elde N.C."/>
            <person name="Turkewitz A.P."/>
            <person name="Asai D.J."/>
            <person name="Wilkes D.E."/>
            <person name="Wang Y."/>
            <person name="Cai H."/>
            <person name="Collins K."/>
            <person name="Stewart B.A."/>
            <person name="Lee S.R."/>
            <person name="Wilamowska K."/>
            <person name="Weinberg Z."/>
            <person name="Ruzzo W.L."/>
            <person name="Wloga D."/>
            <person name="Gaertig J."/>
            <person name="Frankel J."/>
            <person name="Tsao C.-C."/>
            <person name="Gorovsky M.A."/>
            <person name="Keeling P.J."/>
            <person name="Waller R.F."/>
            <person name="Patron N.J."/>
            <person name="Cherry J.M."/>
            <person name="Stover N.A."/>
            <person name="Krieger C.J."/>
            <person name="del Toro C."/>
            <person name="Ryder H.F."/>
            <person name="Williamson S.C."/>
            <person name="Barbeau R.A."/>
            <person name="Hamilton E.P."/>
            <person name="Orias E."/>
        </authorList>
    </citation>
    <scope>NUCLEOTIDE SEQUENCE [LARGE SCALE GENOMIC DNA]</scope>
    <source>
        <strain evidence="6">SB210</strain>
    </source>
</reference>
<dbReference type="ESTHER" id="tetts-q230b2">
    <property type="family name" value="AlphaBeta_hydrolase"/>
</dbReference>
<organism evidence="5 6">
    <name type="scientific">Tetrahymena thermophila (strain SB210)</name>
    <dbReference type="NCBI Taxonomy" id="312017"/>
    <lineage>
        <taxon>Eukaryota</taxon>
        <taxon>Sar</taxon>
        <taxon>Alveolata</taxon>
        <taxon>Ciliophora</taxon>
        <taxon>Intramacronucleata</taxon>
        <taxon>Oligohymenophorea</taxon>
        <taxon>Hymenostomatida</taxon>
        <taxon>Tetrahymenina</taxon>
        <taxon>Tetrahymenidae</taxon>
        <taxon>Tetrahymena</taxon>
    </lineage>
</organism>
<evidence type="ECO:0000256" key="1">
    <source>
        <dbReference type="ARBA" id="ARBA00008645"/>
    </source>
</evidence>
<dbReference type="GO" id="GO:0052689">
    <property type="term" value="F:carboxylic ester hydrolase activity"/>
    <property type="evidence" value="ECO:0007669"/>
    <property type="project" value="TreeGrafter"/>
</dbReference>
<feature type="domain" description="AB hydrolase-1" evidence="4">
    <location>
        <begin position="153"/>
        <end position="391"/>
    </location>
</feature>
<dbReference type="SMR" id="I7M7B9"/>
<evidence type="ECO:0000256" key="2">
    <source>
        <dbReference type="ARBA" id="ARBA00022801"/>
    </source>
</evidence>
<dbReference type="EMBL" id="GG662793">
    <property type="protein sequence ID" value="EAR90939.3"/>
    <property type="molecule type" value="Genomic_DNA"/>
</dbReference>
<dbReference type="PANTHER" id="PTHR46118">
    <property type="entry name" value="PROTEIN ABHD11"/>
    <property type="match status" value="1"/>
</dbReference>
<dbReference type="Proteomes" id="UP000009168">
    <property type="component" value="Unassembled WGS sequence"/>
</dbReference>
<dbReference type="InParanoid" id="I7M7B9"/>
<dbReference type="PANTHER" id="PTHR46118:SF4">
    <property type="entry name" value="PROTEIN ABHD11"/>
    <property type="match status" value="1"/>
</dbReference>
<dbReference type="InterPro" id="IPR029058">
    <property type="entry name" value="AB_hydrolase_fold"/>
</dbReference>
<evidence type="ECO:0000313" key="5">
    <source>
        <dbReference type="EMBL" id="EAR90939.3"/>
    </source>
</evidence>
<dbReference type="EMDB" id="EMD-10860"/>
<dbReference type="eggNOG" id="ENOG502SKUF">
    <property type="taxonomic scope" value="Eukaryota"/>
</dbReference>
<dbReference type="PDB" id="6YNX">
    <property type="method" value="EM"/>
    <property type="resolution" value="2.50 A"/>
    <property type="chains" value="t=1-460"/>
</dbReference>
<dbReference type="KEGG" id="tet:TTHERM_00145440"/>
<comment type="similarity">
    <text evidence="1">Belongs to the AB hydrolase superfamily.</text>
</comment>
<name>I7M7B9_TETTS</name>
<reference evidence="7 8" key="2">
    <citation type="journal article" date="2020" name="Nat. Commun.">
        <title>Type III ATP synthase is a symmetry-deviated dimer that induces membrane curvature through tetramerization.</title>
        <authorList>
            <person name="Flygaard R.K."/>
            <person name="Muhleip A."/>
            <person name="Tobiasson V."/>
            <person name="Amunts A."/>
        </authorList>
    </citation>
    <scope>STRUCTURE BY ELECTRON MICROSCOPY (2.50 ANGSTROMS)</scope>
</reference>
<dbReference type="GeneID" id="7836602"/>
<dbReference type="Gene3D" id="3.40.50.1820">
    <property type="entry name" value="alpha/beta hydrolase"/>
    <property type="match status" value="1"/>
</dbReference>
<keyword evidence="7 8" id="KW-0002">3D-structure</keyword>
<dbReference type="EMDB" id="EMD-10859"/>
<dbReference type="InterPro" id="IPR000073">
    <property type="entry name" value="AB_hydrolase_1"/>
</dbReference>
<evidence type="ECO:0007829" key="7">
    <source>
        <dbReference type="PDB" id="6YNX"/>
    </source>
</evidence>
<dbReference type="RefSeq" id="XP_001011184.3">
    <property type="nucleotide sequence ID" value="XM_001011184.3"/>
</dbReference>
<gene>
    <name evidence="5" type="ORF">TTHERM_00145440</name>
</gene>
<feature type="region of interest" description="Disordered" evidence="3">
    <location>
        <begin position="1"/>
        <end position="26"/>
    </location>
</feature>
<keyword evidence="6" id="KW-1185">Reference proteome</keyword>
<dbReference type="OrthoDB" id="8119704at2759"/>
<dbReference type="PDB" id="6YNZ">
    <property type="method" value="EM"/>
    <property type="resolution" value="3.10 A"/>
    <property type="chains" value="t/t3=1-460"/>
</dbReference>
<sequence>MKMEYLQSEEKKDAINKQIHKKEEKEEKEIKIKRKNKVKQRIQIINQIKKYIEAKQQKKQIQSKNQRKYKGRMINTRKQVFKCLWGAQPAYNFSRIINHLRGDPVYQDNTKDVSLRGTFLRGKYDDLPTMIFFTEACDLTANWIPFFTNPQYDILAHRNVWLLNPRNFGNSDRHPSFDLQEMSDDVMRFMYSQKISMATLGGHGIGGKIALAVGCYHAERVTGVFSIDSSPMDQRYHEAFKEFKGYVNALTEINFKTWSDKDVKVFLKENIKDPKWRSIFTNNISKNAKTQSDSFNFEINYLNHNLNFNKADSLGNWAVKNGIYTGRAHFIFPEYSRWVHLATNTLPMHKVCARVKGFGHDIFYVQGDENPLNHWVYDFENYANVVASKLNKFLHSYDGVHALLKDRTEIGNFMIPDRIKSRNDSKHIYGDYSPAHLHHNWRFNHIYEKHDELDKKLNEQ</sequence>
<dbReference type="Pfam" id="PF00561">
    <property type="entry name" value="Abhydrolase_1"/>
    <property type="match status" value="1"/>
</dbReference>
<keyword evidence="2 5" id="KW-0378">Hydrolase</keyword>
<protein>
    <submittedName>
        <fullName evidence="5">Alpha/beta hydrolase</fullName>
    </submittedName>
</protein>
<evidence type="ECO:0007829" key="8">
    <source>
        <dbReference type="PDB" id="6YNY"/>
    </source>
</evidence>
<dbReference type="STRING" id="312017.I7M7B9"/>
<dbReference type="AlphaFoldDB" id="I7M7B9"/>
<proteinExistence type="evidence at protein level"/>
<accession>I7M7B9</accession>
<evidence type="ECO:0000313" key="6">
    <source>
        <dbReference type="Proteomes" id="UP000009168"/>
    </source>
</evidence>